<comment type="caution">
    <text evidence="2">The sequence shown here is derived from an EMBL/GenBank/DDBJ whole genome shotgun (WGS) entry which is preliminary data.</text>
</comment>
<dbReference type="InterPro" id="IPR022304">
    <property type="entry name" value="ICE_PFGI_1_ParB"/>
</dbReference>
<feature type="region of interest" description="Disordered" evidence="1">
    <location>
        <begin position="278"/>
        <end position="308"/>
    </location>
</feature>
<proteinExistence type="predicted"/>
<protein>
    <submittedName>
        <fullName evidence="2">ParB N-terminal domain-containing protein</fullName>
    </submittedName>
</protein>
<accession>A0ABT8PVJ3</accession>
<gene>
    <name evidence="2" type="ORF">Q0A17_12790</name>
</gene>
<evidence type="ECO:0000313" key="3">
    <source>
        <dbReference type="Proteomes" id="UP001174867"/>
    </source>
</evidence>
<organism evidence="2 3">
    <name type="scientific">Citrobacter enshiensis</name>
    <dbReference type="NCBI Taxonomy" id="2971264"/>
    <lineage>
        <taxon>Bacteria</taxon>
        <taxon>Pseudomonadati</taxon>
        <taxon>Pseudomonadota</taxon>
        <taxon>Gammaproteobacteria</taxon>
        <taxon>Enterobacterales</taxon>
        <taxon>Enterobacteriaceae</taxon>
        <taxon>Citrobacter</taxon>
    </lineage>
</organism>
<evidence type="ECO:0000313" key="2">
    <source>
        <dbReference type="EMBL" id="MDN8600279.1"/>
    </source>
</evidence>
<feature type="compositionally biased region" description="Polar residues" evidence="1">
    <location>
        <begin position="298"/>
        <end position="308"/>
    </location>
</feature>
<dbReference type="Proteomes" id="UP001174867">
    <property type="component" value="Unassembled WGS sequence"/>
</dbReference>
<dbReference type="RefSeq" id="WP_301699281.1">
    <property type="nucleotide sequence ID" value="NZ_JAUJYW010000005.1"/>
</dbReference>
<dbReference type="InterPro" id="IPR036086">
    <property type="entry name" value="ParB/Sulfiredoxin_sf"/>
</dbReference>
<keyword evidence="3" id="KW-1185">Reference proteome</keyword>
<reference evidence="2 3" key="1">
    <citation type="submission" date="2023-07" db="EMBL/GenBank/DDBJ databases">
        <title>Citrobacter selenititolerans sp. nov., isolated from seleniferous soil.</title>
        <authorList>
            <person name="Zhang S."/>
            <person name="Li K."/>
            <person name="Peng J."/>
            <person name="Wang H."/>
            <person name="Sun J."/>
            <person name="Guo Y."/>
        </authorList>
    </citation>
    <scope>NUCLEOTIDE SEQUENCE [LARGE SCALE GENOMIC DNA]</scope>
    <source>
        <strain evidence="2 3">S2-9</strain>
    </source>
</reference>
<dbReference type="SUPFAM" id="SSF110849">
    <property type="entry name" value="ParB/Sulfiredoxin"/>
    <property type="match status" value="1"/>
</dbReference>
<sequence length="485" mass="53254">MSNDQGTLMSVSLDQLRAFDLNPRITRNPNYDDIKESIKARGLDHPPQITQRPGEKYYIVARGGNTRLAILNELWLETHDKKYWNVTCLFCPWPSGTLAQGNLHCLLGHLVENEMRGSLTFIERALAVQKTSEIYQSVSGVLSQTDLAGKLRQDGYPLHQSIISTMTAAVNLLLPHIPELLYGGLSRKSTDRLLTLRSSAGKFWEAQCRQMTAEEEKDIPAFDDIFAMALIPFNGPLNGFSVEHVQDELTGLISLALGIDYNNVALITDASARKRQSLLGTPEPVLPEVSEQRRWQPETRTPTDSSLSAAKDIADKTEHITDASEAGIDTEPDHFDTTVTQPVPGTASGTTARAAIAKSSPVLPVDTIWSIDPVFDDTGSLASLAEQTAWELAGIAGIEHLIGPSPETGFSLAEPGTPLSGESRIYWQLLTFAGGRREGTMAFWRQLLMGTSTTAGLADDAVIRLFQLVRLIRRLHEKQREAAVS</sequence>
<dbReference type="EMBL" id="JAUJYW010000005">
    <property type="protein sequence ID" value="MDN8600279.1"/>
    <property type="molecule type" value="Genomic_DNA"/>
</dbReference>
<name>A0ABT8PVJ3_9ENTR</name>
<dbReference type="NCBIfam" id="TIGR03764">
    <property type="entry name" value="ICE_PFGI_1_parB"/>
    <property type="match status" value="1"/>
</dbReference>
<evidence type="ECO:0000256" key="1">
    <source>
        <dbReference type="SAM" id="MobiDB-lite"/>
    </source>
</evidence>